<reference evidence="4" key="2">
    <citation type="submission" date="2024-09" db="PDB data bank">
        <title>Complex structure of endo-1.3-fucanase (Fun168D) from GH168 family with fucotriose at 1.50 Angstroms resulution.</title>
        <authorList>
            <person name="Chen G.N."/>
            <person name="Chang Y.G."/>
        </authorList>
    </citation>
    <scope>X-RAY CRYSTALLOGRAPHY (1.50 ANGSTROMS) OF 22-410</scope>
</reference>
<evidence type="ECO:0007829" key="4">
    <source>
        <dbReference type="PDB" id="9JOF"/>
    </source>
</evidence>
<dbReference type="PDB" id="9JOF">
    <property type="method" value="X-ray"/>
    <property type="resolution" value="1.50 A"/>
    <property type="chains" value="A/B=22-410"/>
</dbReference>
<evidence type="ECO:0007829" key="6">
    <source>
        <dbReference type="PDB" id="9JOH"/>
    </source>
</evidence>
<dbReference type="PDB" id="9JOH">
    <property type="method" value="X-ray"/>
    <property type="resolution" value="1.36 A"/>
    <property type="chains" value="A/B=22-410"/>
</dbReference>
<dbReference type="InterPro" id="IPR029455">
    <property type="entry name" value="GHL15"/>
</dbReference>
<organism evidence="1 2">
    <name type="scientific">Wenyingzhuangia fucanilytica</name>
    <dbReference type="NCBI Taxonomy" id="1790137"/>
    <lineage>
        <taxon>Bacteria</taxon>
        <taxon>Pseudomonadati</taxon>
        <taxon>Bacteroidota</taxon>
        <taxon>Flavobacteriia</taxon>
        <taxon>Flavobacteriales</taxon>
        <taxon>Flavobacteriaceae</taxon>
        <taxon>Wenyingzhuangia</taxon>
    </lineage>
</organism>
<reference evidence="6" key="4">
    <citation type="submission" date="2024-09" db="PDB data bank">
        <title>Complex structure of endo-1.3-fucanase (Fun168D) with fucotetraose from Isostichopus badionotus at 1.36 Angstroms resulution.</title>
        <authorList>
            <person name="Chen G.N."/>
            <person name="Chang Y.G."/>
        </authorList>
    </citation>
    <scope>X-RAY CRYSTALLOGRAPHY (1.36 ANGSTROMS) OF 22-410</scope>
</reference>
<dbReference type="SMR" id="A0A1B1Y6G8"/>
<dbReference type="Pfam" id="PF14885">
    <property type="entry name" value="GHL15"/>
    <property type="match status" value="1"/>
</dbReference>
<sequence>MKHKYFFYIILLGILCGQLSCSTKNGIIELEQETEEELEQNQEIDYSNYPEFSWDTMPLYMHVRKNTAYTDEEINYLASFPLITLEKSQAQNTYGSTEEGTLATASAIKLKNNKAKVLYYRNVVINWGNYKNDDEFISKNPSALLKNQNNELVYMPNGSTPFFDITKSFVQEYWLKSVEDMVATPNIDGTFIDANIKVLVPSFFSSKVGVNKQAEIENSYFSMMSRLKESLSNNLILANIIRVRPEFEENGLEYLGYFNGSYLEGFDSEAFGMSNAEYLVEGIEATQKAAQSGKIITMTLGLGEAIDNNTGIDDQREDVDLNDEELNKRVDYLLAIFLICAEKYSYVYLHDGYLATNSAVWLHQFDQYKKALGAPLGKAIKNGYIYTRKFENLDVWLNLETQTATLTWKE</sequence>
<reference evidence="5" key="3">
    <citation type="submission" date="2024-09" db="PDB data bank">
        <title>Complex structure of endo-1.3-fucanase (Fun168D) with fucotetraose from Holothuria tubulosa at 1.40 Angstroms resulution.</title>
        <authorList>
            <person name="Chen G.N."/>
            <person name="Chang Y.G."/>
        </authorList>
    </citation>
    <scope>X-RAY CRYSTALLOGRAPHY (1.40 ANGSTROMS) OF 22-410</scope>
</reference>
<evidence type="ECO:0000313" key="1">
    <source>
        <dbReference type="EMBL" id="ANW96381.1"/>
    </source>
</evidence>
<dbReference type="EMBL" id="CP014224">
    <property type="protein sequence ID" value="ANW96381.1"/>
    <property type="molecule type" value="Genomic_DNA"/>
</dbReference>
<dbReference type="AlphaFoldDB" id="A0A1B1Y6G8"/>
<dbReference type="Proteomes" id="UP000092967">
    <property type="component" value="Chromosome"/>
</dbReference>
<keyword evidence="2" id="KW-1185">Reference proteome</keyword>
<dbReference type="KEGG" id="wfu:AXE80_08865"/>
<reference evidence="3" key="5">
    <citation type="submission" date="2024-09" db="PDB data bank">
        <title>Structure of endo-1.3-fucanase (Fun168D) from GH168 family at 1.29 Angstroms resulution.</title>
        <authorList>
            <person name="Chen G.N."/>
            <person name="Chang Y.G."/>
        </authorList>
    </citation>
    <scope>X-RAY CRYSTALLOGRAPHY (1.29 ANGSTROMS) OF 22-410</scope>
</reference>
<dbReference type="RefSeq" id="WP_068826447.1">
    <property type="nucleotide sequence ID" value="NZ_CP014224.1"/>
</dbReference>
<name>A0A1B1Y6G8_9FLAO</name>
<proteinExistence type="evidence at protein level"/>
<evidence type="ECO:0007829" key="5">
    <source>
        <dbReference type="PDB" id="9JOG"/>
    </source>
</evidence>
<reference evidence="1 2" key="1">
    <citation type="submission" date="2016-02" db="EMBL/GenBank/DDBJ databases">
        <authorList>
            <person name="Wen L."/>
            <person name="He K."/>
            <person name="Yang H."/>
        </authorList>
    </citation>
    <scope>NUCLEOTIDE SEQUENCE [LARGE SCALE GENOMIC DNA]</scope>
    <source>
        <strain evidence="1 2">CZ1127</strain>
    </source>
</reference>
<dbReference type="STRING" id="1790137.AXE80_08865"/>
<evidence type="ECO:0007829" key="3">
    <source>
        <dbReference type="PDB" id="9JOC"/>
    </source>
</evidence>
<evidence type="ECO:0000313" key="2">
    <source>
        <dbReference type="Proteomes" id="UP000092967"/>
    </source>
</evidence>
<gene>
    <name evidence="1" type="ORF">AXE80_08865</name>
</gene>
<keyword evidence="3 4" id="KW-0002">3D-structure</keyword>
<accession>A0A1B1Y6G8</accession>
<dbReference type="OrthoDB" id="1401523at2"/>
<dbReference type="PDB" id="9JOC">
    <property type="method" value="X-ray"/>
    <property type="resolution" value="1.29 A"/>
    <property type="chains" value="A=22-410"/>
</dbReference>
<protein>
    <submittedName>
        <fullName evidence="1">Uncharacterized protein</fullName>
    </submittedName>
</protein>
<dbReference type="PDB" id="9JOG">
    <property type="method" value="X-ray"/>
    <property type="resolution" value="1.40 A"/>
    <property type="chains" value="A/B=22-410"/>
</dbReference>